<dbReference type="Proteomes" id="UP000790787">
    <property type="component" value="Chromosome 4"/>
</dbReference>
<organism evidence="1 2">
    <name type="scientific">Nicotiana tabacum</name>
    <name type="common">Common tobacco</name>
    <dbReference type="NCBI Taxonomy" id="4097"/>
    <lineage>
        <taxon>Eukaryota</taxon>
        <taxon>Viridiplantae</taxon>
        <taxon>Streptophyta</taxon>
        <taxon>Embryophyta</taxon>
        <taxon>Tracheophyta</taxon>
        <taxon>Spermatophyta</taxon>
        <taxon>Magnoliopsida</taxon>
        <taxon>eudicotyledons</taxon>
        <taxon>Gunneridae</taxon>
        <taxon>Pentapetalae</taxon>
        <taxon>asterids</taxon>
        <taxon>lamiids</taxon>
        <taxon>Solanales</taxon>
        <taxon>Solanaceae</taxon>
        <taxon>Nicotianoideae</taxon>
        <taxon>Nicotianeae</taxon>
        <taxon>Nicotiana</taxon>
    </lineage>
</organism>
<gene>
    <name evidence="2" type="primary">LOC142179995</name>
</gene>
<reference evidence="1" key="1">
    <citation type="journal article" date="2014" name="Nat. Commun.">
        <title>The tobacco genome sequence and its comparison with those of tomato and potato.</title>
        <authorList>
            <person name="Sierro N."/>
            <person name="Battey J.N."/>
            <person name="Ouadi S."/>
            <person name="Bakaher N."/>
            <person name="Bovet L."/>
            <person name="Willig A."/>
            <person name="Goepfert S."/>
            <person name="Peitsch M.C."/>
            <person name="Ivanov N.V."/>
        </authorList>
    </citation>
    <scope>NUCLEOTIDE SEQUENCE [LARGE SCALE GENOMIC DNA]</scope>
</reference>
<name>A0AC58UC00_TOBAC</name>
<accession>A0AC58UC00</accession>
<protein>
    <submittedName>
        <fullName evidence="2">Uncharacterized protein LOC142179995</fullName>
    </submittedName>
</protein>
<sequence>MLTIGLAKMGMRVVELFRYMGMVRIMCWNIRGLNAPNKQREVKSLCRNEEVGLVGLLETKVKRNKIVDIATKIFEGWQYITNLDAHYNGRVLIGWRPDFYNIVPIIIDAQIVTCEVKYIPTQITCIISFVYAFNTKEERKTLWTELITQSNKSGLPWLVVGDFNLVLSSEDRLGGNLVTWEEVIDFKTFLDTCGLMELAHGGQRYTWNDKGSD</sequence>
<proteinExistence type="predicted"/>
<reference evidence="2" key="2">
    <citation type="submission" date="2025-08" db="UniProtKB">
        <authorList>
            <consortium name="RefSeq"/>
        </authorList>
    </citation>
    <scope>IDENTIFICATION</scope>
    <source>
        <tissue evidence="2">Leaf</tissue>
    </source>
</reference>
<evidence type="ECO:0000313" key="2">
    <source>
        <dbReference type="RefSeq" id="XP_075107013.1"/>
    </source>
</evidence>
<keyword evidence="1" id="KW-1185">Reference proteome</keyword>
<evidence type="ECO:0000313" key="1">
    <source>
        <dbReference type="Proteomes" id="UP000790787"/>
    </source>
</evidence>
<dbReference type="RefSeq" id="XP_075107013.1">
    <property type="nucleotide sequence ID" value="XM_075250912.1"/>
</dbReference>